<comment type="caution">
    <text evidence="1">The sequence shown here is derived from an EMBL/GenBank/DDBJ whole genome shotgun (WGS) entry which is preliminary data.</text>
</comment>
<dbReference type="EMBL" id="AOIA01000034">
    <property type="protein sequence ID" value="ELY64194.1"/>
    <property type="molecule type" value="Genomic_DNA"/>
</dbReference>
<gene>
    <name evidence="1" type="ORF">C492_06722</name>
</gene>
<reference evidence="1 2" key="1">
    <citation type="journal article" date="2014" name="PLoS Genet.">
        <title>Phylogenetically driven sequencing of extremely halophilic archaea reveals strategies for static and dynamic osmo-response.</title>
        <authorList>
            <person name="Becker E.A."/>
            <person name="Seitzer P.M."/>
            <person name="Tritt A."/>
            <person name="Larsen D."/>
            <person name="Krusor M."/>
            <person name="Yao A.I."/>
            <person name="Wu D."/>
            <person name="Madern D."/>
            <person name="Eisen J.A."/>
            <person name="Darling A.E."/>
            <person name="Facciotti M.T."/>
        </authorList>
    </citation>
    <scope>NUCLEOTIDE SEQUENCE [LARGE SCALE GENOMIC DNA]</scope>
    <source>
        <strain evidence="1 2">DSM 18795</strain>
    </source>
</reference>
<accession>L9XQW1</accession>
<dbReference type="RefSeq" id="WP_008421625.1">
    <property type="nucleotide sequence ID" value="NZ_AOIA01000034.1"/>
</dbReference>
<organism evidence="1 2">
    <name type="scientific">Natronococcus jeotgali DSM 18795</name>
    <dbReference type="NCBI Taxonomy" id="1227498"/>
    <lineage>
        <taxon>Archaea</taxon>
        <taxon>Methanobacteriati</taxon>
        <taxon>Methanobacteriota</taxon>
        <taxon>Stenosarchaea group</taxon>
        <taxon>Halobacteria</taxon>
        <taxon>Halobacteriales</taxon>
        <taxon>Natrialbaceae</taxon>
        <taxon>Natronococcus</taxon>
    </lineage>
</organism>
<name>L9XQW1_9EURY</name>
<evidence type="ECO:0000313" key="2">
    <source>
        <dbReference type="Proteomes" id="UP000011531"/>
    </source>
</evidence>
<sequence>MLMFDEVLTLIEGDGSCPFFRIKLAGQNSIFRPARYRCPFDRRIRRLVLRILGSDESDTDDYVAVQLFGQVDIELLGKNI</sequence>
<evidence type="ECO:0000313" key="1">
    <source>
        <dbReference type="EMBL" id="ELY64194.1"/>
    </source>
</evidence>
<dbReference type="Proteomes" id="UP000011531">
    <property type="component" value="Unassembled WGS sequence"/>
</dbReference>
<dbReference type="AlphaFoldDB" id="L9XQW1"/>
<protein>
    <submittedName>
        <fullName evidence="1">Uncharacterized protein</fullName>
    </submittedName>
</protein>
<keyword evidence="2" id="KW-1185">Reference proteome</keyword>
<proteinExistence type="predicted"/>